<evidence type="ECO:0000256" key="3">
    <source>
        <dbReference type="SAM" id="MobiDB-lite"/>
    </source>
</evidence>
<feature type="compositionally biased region" description="Polar residues" evidence="3">
    <location>
        <begin position="1"/>
        <end position="19"/>
    </location>
</feature>
<dbReference type="CDD" id="cd12532">
    <property type="entry name" value="RRM3_MEI2_fungi"/>
    <property type="match status" value="1"/>
</dbReference>
<keyword evidence="1 2" id="KW-0694">RNA-binding</keyword>
<dbReference type="AlphaFoldDB" id="A0A8H7AIJ3"/>
<feature type="compositionally biased region" description="Basic and acidic residues" evidence="3">
    <location>
        <begin position="66"/>
        <end position="75"/>
    </location>
</feature>
<protein>
    <recommendedName>
        <fullName evidence="4">RRM domain-containing protein</fullName>
    </recommendedName>
</protein>
<evidence type="ECO:0000256" key="1">
    <source>
        <dbReference type="ARBA" id="ARBA00022884"/>
    </source>
</evidence>
<feature type="compositionally biased region" description="Basic and acidic residues" evidence="3">
    <location>
        <begin position="623"/>
        <end position="638"/>
    </location>
</feature>
<proteinExistence type="predicted"/>
<dbReference type="InterPro" id="IPR000504">
    <property type="entry name" value="RRM_dom"/>
</dbReference>
<feature type="region of interest" description="Disordered" evidence="3">
    <location>
        <begin position="596"/>
        <end position="654"/>
    </location>
</feature>
<feature type="region of interest" description="Disordered" evidence="3">
    <location>
        <begin position="1"/>
        <end position="24"/>
    </location>
</feature>
<evidence type="ECO:0000256" key="2">
    <source>
        <dbReference type="PROSITE-ProRule" id="PRU00176"/>
    </source>
</evidence>
<dbReference type="PROSITE" id="PS50102">
    <property type="entry name" value="RRM"/>
    <property type="match status" value="1"/>
</dbReference>
<accession>A0A8H7AIJ3</accession>
<evidence type="ECO:0000313" key="6">
    <source>
        <dbReference type="Proteomes" id="UP000606974"/>
    </source>
</evidence>
<evidence type="ECO:0000313" key="5">
    <source>
        <dbReference type="EMBL" id="KAF7505790.1"/>
    </source>
</evidence>
<reference evidence="5" key="1">
    <citation type="submission" date="2020-02" db="EMBL/GenBank/DDBJ databases">
        <authorList>
            <person name="Palmer J.M."/>
        </authorList>
    </citation>
    <scope>NUCLEOTIDE SEQUENCE</scope>
    <source>
        <strain evidence="5">EPUS1.4</strain>
        <tissue evidence="5">Thallus</tissue>
    </source>
</reference>
<feature type="region of interest" description="Disordered" evidence="3">
    <location>
        <begin position="59"/>
        <end position="98"/>
    </location>
</feature>
<sequence>MTRSFAGTGMSSSSPQSLGDFSHHDTPSTNLTAFSPDVVKDVDKVIASRFKVSITSANEGDAVGSEDGKLSEHDPFTVPTPTPARSALSPTATSFTPGEVKDTKITREPVLTASGRISTACVVKVPGEAKAAHGRARTSHGAIGEPSPPQALVDAFRQLSLGGAAIVDQDGHYRFSSIMEGSFTSEEISQRAFKVSVFFGKESLGHLQMLFNTTTYPSFCGVISRSETAVETLLVSFSDIRDAVKAFEDVRKGHWAVTYLNPKALGFEITGDFGLNGPFRTISNYEGQLKAQILFNPQNPALTSHYVIPLIKDVLSKYGEVKAIHSDPCAIPHVKAYRIEFYDTRSTTAAQTALNNKDIGYEISIKLEPNRDDAADPMVETVPRRHVEQPSITGRSTVPMNDPVYNSLPAIHYMDYNRPAQGGFGHAPAPNHNQVDIIRIRLGLDVRTTIMLRNIPNRIDQAMLKAILDETSFGKYDFMYLRIDFANNCNVGYAFVNFEDPISIIDFATARAGRRWNRFSSDKVAEISYATIQGKDCLVQKFRNSSVMLEHPTFRPKIYITGTGPDAGSEEKFPGPDNPSKMRRSVENAETVGLFAPRHGQQFRDDQRRRRSQYDRGTTAAEMEARHEGIYDPARDPRTFGAPRFGRTPFLPYY</sequence>
<dbReference type="GO" id="GO:0003723">
    <property type="term" value="F:RNA binding"/>
    <property type="evidence" value="ECO:0007669"/>
    <property type="project" value="UniProtKB-UniRule"/>
</dbReference>
<dbReference type="SUPFAM" id="SSF54928">
    <property type="entry name" value="RNA-binding domain, RBD"/>
    <property type="match status" value="1"/>
</dbReference>
<dbReference type="Proteomes" id="UP000606974">
    <property type="component" value="Unassembled WGS sequence"/>
</dbReference>
<dbReference type="InterPro" id="IPR007201">
    <property type="entry name" value="Mei2-like_Rrm_C"/>
</dbReference>
<feature type="compositionally biased region" description="Basic and acidic residues" evidence="3">
    <location>
        <begin position="602"/>
        <end position="614"/>
    </location>
</feature>
<dbReference type="EMBL" id="JAACFV010000101">
    <property type="protein sequence ID" value="KAF7505790.1"/>
    <property type="molecule type" value="Genomic_DNA"/>
</dbReference>
<dbReference type="PANTHER" id="PTHR23189">
    <property type="entry name" value="RNA RECOGNITION MOTIF-CONTAINING"/>
    <property type="match status" value="1"/>
</dbReference>
<gene>
    <name evidence="5" type="ORF">GJ744_000461</name>
</gene>
<name>A0A8H7AIJ3_9EURO</name>
<keyword evidence="6" id="KW-1185">Reference proteome</keyword>
<dbReference type="InterPro" id="IPR034862">
    <property type="entry name" value="Fungal_Mei2-like_RRM3"/>
</dbReference>
<dbReference type="Pfam" id="PF04059">
    <property type="entry name" value="RRM_2"/>
    <property type="match status" value="1"/>
</dbReference>
<organism evidence="5 6">
    <name type="scientific">Endocarpon pusillum</name>
    <dbReference type="NCBI Taxonomy" id="364733"/>
    <lineage>
        <taxon>Eukaryota</taxon>
        <taxon>Fungi</taxon>
        <taxon>Dikarya</taxon>
        <taxon>Ascomycota</taxon>
        <taxon>Pezizomycotina</taxon>
        <taxon>Eurotiomycetes</taxon>
        <taxon>Chaetothyriomycetidae</taxon>
        <taxon>Verrucariales</taxon>
        <taxon>Verrucariaceae</taxon>
        <taxon>Endocarpon</taxon>
    </lineage>
</organism>
<evidence type="ECO:0000259" key="4">
    <source>
        <dbReference type="PROSITE" id="PS50102"/>
    </source>
</evidence>
<feature type="region of interest" description="Disordered" evidence="3">
    <location>
        <begin position="563"/>
        <end position="583"/>
    </location>
</feature>
<comment type="caution">
    <text evidence="5">The sequence shown here is derived from an EMBL/GenBank/DDBJ whole genome shotgun (WGS) entry which is preliminary data.</text>
</comment>
<dbReference type="InterPro" id="IPR035979">
    <property type="entry name" value="RBD_domain_sf"/>
</dbReference>
<feature type="domain" description="RRM" evidence="4">
    <location>
        <begin position="448"/>
        <end position="532"/>
    </location>
</feature>
<dbReference type="OrthoDB" id="417481at2759"/>